<dbReference type="PANTHER" id="PTHR42939:SF1">
    <property type="entry name" value="ABC TRANSPORTER ATP-BINDING PROTEIN ALBC-RELATED"/>
    <property type="match status" value="1"/>
</dbReference>
<feature type="domain" description="ABC transporter" evidence="4">
    <location>
        <begin position="9"/>
        <end position="217"/>
    </location>
</feature>
<dbReference type="PANTHER" id="PTHR42939">
    <property type="entry name" value="ABC TRANSPORTER ATP-BINDING PROTEIN ALBC-RELATED"/>
    <property type="match status" value="1"/>
</dbReference>
<dbReference type="InterPro" id="IPR027417">
    <property type="entry name" value="P-loop_NTPase"/>
</dbReference>
<dbReference type="PROSITE" id="PS50893">
    <property type="entry name" value="ABC_TRANSPORTER_2"/>
    <property type="match status" value="1"/>
</dbReference>
<dbReference type="InterPro" id="IPR003593">
    <property type="entry name" value="AAA+_ATPase"/>
</dbReference>
<dbReference type="GO" id="GO:0016887">
    <property type="term" value="F:ATP hydrolysis activity"/>
    <property type="evidence" value="ECO:0007669"/>
    <property type="project" value="InterPro"/>
</dbReference>
<dbReference type="InterPro" id="IPR003439">
    <property type="entry name" value="ABC_transporter-like_ATP-bd"/>
</dbReference>
<keyword evidence="2" id="KW-0547">Nucleotide-binding</keyword>
<dbReference type="KEGG" id="pabo:BCY86_00030"/>
<dbReference type="InterPro" id="IPR017871">
    <property type="entry name" value="ABC_transporter-like_CS"/>
</dbReference>
<protein>
    <recommendedName>
        <fullName evidence="4">ABC transporter domain-containing protein</fullName>
    </recommendedName>
</protein>
<dbReference type="RefSeq" id="WP_075275871.1">
    <property type="nucleotide sequence ID" value="NZ_CP016908.1"/>
</dbReference>
<evidence type="ECO:0000259" key="4">
    <source>
        <dbReference type="PROSITE" id="PS50893"/>
    </source>
</evidence>
<organism evidence="5 6">
    <name type="scientific">Pajaroellobacter abortibovis</name>
    <dbReference type="NCBI Taxonomy" id="1882918"/>
    <lineage>
        <taxon>Bacteria</taxon>
        <taxon>Pseudomonadati</taxon>
        <taxon>Myxococcota</taxon>
        <taxon>Polyangia</taxon>
        <taxon>Polyangiales</taxon>
        <taxon>Polyangiaceae</taxon>
    </lineage>
</organism>
<sequence>MNATPSLLFKTCNLTKIYGLHRILVDVSIDCYSHQISIIQGKNGAGKTTLLRLLAGLIKPTRGNILWVGGERPQIGWAGHECSCYESLSAKENIAFSASLYGINPEKAWAWACDWFGLSLLEQRPLSSLSFGQKQRLALARATLHRPLILLLDEPIGGLDRHSCARLEQFLKKQAAAGVCVLLSTHDTCFAARMGDRFLVLEKGKVVQKAYQSEVGQ</sequence>
<dbReference type="PROSITE" id="PS00211">
    <property type="entry name" value="ABC_TRANSPORTER_1"/>
    <property type="match status" value="1"/>
</dbReference>
<dbReference type="Pfam" id="PF00005">
    <property type="entry name" value="ABC_tran"/>
    <property type="match status" value="1"/>
</dbReference>
<keyword evidence="6" id="KW-1185">Reference proteome</keyword>
<proteinExistence type="predicted"/>
<evidence type="ECO:0000256" key="3">
    <source>
        <dbReference type="ARBA" id="ARBA00022840"/>
    </source>
</evidence>
<gene>
    <name evidence="5" type="ORF">BCY86_00030</name>
</gene>
<evidence type="ECO:0000256" key="1">
    <source>
        <dbReference type="ARBA" id="ARBA00022448"/>
    </source>
</evidence>
<keyword evidence="3" id="KW-0067">ATP-binding</keyword>
<dbReference type="Gene3D" id="3.40.50.300">
    <property type="entry name" value="P-loop containing nucleotide triphosphate hydrolases"/>
    <property type="match status" value="1"/>
</dbReference>
<dbReference type="CDD" id="cd03230">
    <property type="entry name" value="ABC_DR_subfamily_A"/>
    <property type="match status" value="1"/>
</dbReference>
<dbReference type="Proteomes" id="UP000185544">
    <property type="component" value="Chromosome"/>
</dbReference>
<evidence type="ECO:0000313" key="5">
    <source>
        <dbReference type="EMBL" id="APR99237.1"/>
    </source>
</evidence>
<dbReference type="AlphaFoldDB" id="A0A1L6MUU2"/>
<keyword evidence="1" id="KW-0813">Transport</keyword>
<name>A0A1L6MUU2_9BACT</name>
<dbReference type="OrthoDB" id="9809450at2"/>
<reference evidence="5 6" key="1">
    <citation type="submission" date="2016-08" db="EMBL/GenBank/DDBJ databases">
        <title>Identification and validation of antigenic proteins from Pajaroellobacter abortibovis using de-novo genome sequence assembly and reverse vaccinology.</title>
        <authorList>
            <person name="Welly B.T."/>
            <person name="Miller M.R."/>
            <person name="Stott J.L."/>
            <person name="Blanchard M.T."/>
            <person name="Islas-Trejo A.D."/>
            <person name="O'Rourke S.M."/>
            <person name="Young A.E."/>
            <person name="Medrano J.F."/>
            <person name="Van Eenennaam A.L."/>
        </authorList>
    </citation>
    <scope>NUCLEOTIDE SEQUENCE [LARGE SCALE GENOMIC DNA]</scope>
    <source>
        <strain evidence="5 6">BTF92-0548A/99-0131</strain>
    </source>
</reference>
<dbReference type="SUPFAM" id="SSF52540">
    <property type="entry name" value="P-loop containing nucleoside triphosphate hydrolases"/>
    <property type="match status" value="1"/>
</dbReference>
<dbReference type="STRING" id="1882918.BCY86_00030"/>
<evidence type="ECO:0000313" key="6">
    <source>
        <dbReference type="Proteomes" id="UP000185544"/>
    </source>
</evidence>
<dbReference type="GO" id="GO:0005524">
    <property type="term" value="F:ATP binding"/>
    <property type="evidence" value="ECO:0007669"/>
    <property type="project" value="UniProtKB-KW"/>
</dbReference>
<dbReference type="SMART" id="SM00382">
    <property type="entry name" value="AAA"/>
    <property type="match status" value="1"/>
</dbReference>
<dbReference type="InterPro" id="IPR051782">
    <property type="entry name" value="ABC_Transporter_VariousFunc"/>
</dbReference>
<accession>A0A1L6MUU2</accession>
<evidence type="ECO:0000256" key="2">
    <source>
        <dbReference type="ARBA" id="ARBA00022741"/>
    </source>
</evidence>
<dbReference type="EMBL" id="CP016908">
    <property type="protein sequence ID" value="APR99237.1"/>
    <property type="molecule type" value="Genomic_DNA"/>
</dbReference>